<gene>
    <name evidence="1" type="ORF">SLEP1_g41117</name>
</gene>
<sequence>MPNSALFLLLPAPNKKQAAGSSPPLKKNRKFQICSALSSPPATLDCGCEFSNFWIPPEFFCTSAGSSPNPPAPALLAEIFWFLSVLSPEHWD</sequence>
<reference evidence="1 2" key="1">
    <citation type="journal article" date="2021" name="Commun. Biol.">
        <title>The genome of Shorea leprosula (Dipterocarpaceae) highlights the ecological relevance of drought in aseasonal tropical rainforests.</title>
        <authorList>
            <person name="Ng K.K.S."/>
            <person name="Kobayashi M.J."/>
            <person name="Fawcett J.A."/>
            <person name="Hatakeyama M."/>
            <person name="Paape T."/>
            <person name="Ng C.H."/>
            <person name="Ang C.C."/>
            <person name="Tnah L.H."/>
            <person name="Lee C.T."/>
            <person name="Nishiyama T."/>
            <person name="Sese J."/>
            <person name="O'Brien M.J."/>
            <person name="Copetti D."/>
            <person name="Mohd Noor M.I."/>
            <person name="Ong R.C."/>
            <person name="Putra M."/>
            <person name="Sireger I.Z."/>
            <person name="Indrioko S."/>
            <person name="Kosugi Y."/>
            <person name="Izuno A."/>
            <person name="Isagi Y."/>
            <person name="Lee S.L."/>
            <person name="Shimizu K.K."/>
        </authorList>
    </citation>
    <scope>NUCLEOTIDE SEQUENCE [LARGE SCALE GENOMIC DNA]</scope>
    <source>
        <strain evidence="1">214</strain>
    </source>
</reference>
<organism evidence="1 2">
    <name type="scientific">Rubroshorea leprosula</name>
    <dbReference type="NCBI Taxonomy" id="152421"/>
    <lineage>
        <taxon>Eukaryota</taxon>
        <taxon>Viridiplantae</taxon>
        <taxon>Streptophyta</taxon>
        <taxon>Embryophyta</taxon>
        <taxon>Tracheophyta</taxon>
        <taxon>Spermatophyta</taxon>
        <taxon>Magnoliopsida</taxon>
        <taxon>eudicotyledons</taxon>
        <taxon>Gunneridae</taxon>
        <taxon>Pentapetalae</taxon>
        <taxon>rosids</taxon>
        <taxon>malvids</taxon>
        <taxon>Malvales</taxon>
        <taxon>Dipterocarpaceae</taxon>
        <taxon>Rubroshorea</taxon>
    </lineage>
</organism>
<accession>A0AAV5L632</accession>
<proteinExistence type="predicted"/>
<dbReference type="AlphaFoldDB" id="A0AAV5L632"/>
<dbReference type="Proteomes" id="UP001054252">
    <property type="component" value="Unassembled WGS sequence"/>
</dbReference>
<evidence type="ECO:0000313" key="2">
    <source>
        <dbReference type="Proteomes" id="UP001054252"/>
    </source>
</evidence>
<protein>
    <submittedName>
        <fullName evidence="1">Uncharacterized protein</fullName>
    </submittedName>
</protein>
<dbReference type="EMBL" id="BPVZ01000096">
    <property type="protein sequence ID" value="GKV32520.1"/>
    <property type="molecule type" value="Genomic_DNA"/>
</dbReference>
<name>A0AAV5L632_9ROSI</name>
<evidence type="ECO:0000313" key="1">
    <source>
        <dbReference type="EMBL" id="GKV32520.1"/>
    </source>
</evidence>
<comment type="caution">
    <text evidence="1">The sequence shown here is derived from an EMBL/GenBank/DDBJ whole genome shotgun (WGS) entry which is preliminary data.</text>
</comment>
<keyword evidence="2" id="KW-1185">Reference proteome</keyword>